<sequence length="1270" mass="137500">MREKKRMDYAGLENDSDKTSENDVIYYDGPSTRSGRKRKGPPPAPPRAFVATDPLMKATYQRPDDYQELLSAYHKMIRLAKQHDLLPVIEPAPNPQFAERLLTILQRRGRVVPVQLIYAIADMRKPEMCEHMEGVIVLLEEETPISPSPSPSPSPRHTDTDPSPSPAVSHKQERKPPGREERDVVGGCLVEVIEWQGERVADVRCLWGTGYWEQVSALILALTRCFGQFPEVCAAYVNNHQGVKQNKHTKQALNFTGFQMWQTSPDWMEICQQYFTARGTAVTTGKPMPDGTLIPPVPTPPQEPAELPVPQPAKPRHRPPRAKQRTKPPARSTTDKSPSRAEGSESNTLVGGDDPSQLLAVPSCNTPTAMGVPLMSGIPGESYGRMCGVAPASVPVPSDPASEAGDAAPAPPSEWMGPPPQPMATDAATAMASPPGASFPVAMEGQPPAFCGLDKAMQVCGGAGEERVSEELSSSVPCNLSPSDIPYTQGMTLRIGNKGRARLLQLIREHRQTHRAETDVMMQQAGLQGLDLRRASIPQLLQCAHLFGVWDVAVQIHIDHIINSSASPTVPQRQPSPDQGMDRDTEQQQHQQEQQPEAEGQGHFIAPDTQQQQQQQEQEQDPADQMAASPEPSAPAGLPFQEIIAAASKKELIPMTTPIDGTATSTTGRSRRGKTSRLRGGWSRRKRRRAEETNRPQLPAVFFADNQPPAPTLPMPTLKTETSPSPRSSPTRSTGGHGHGGAGRGRARPTAPRTGVKRDVFTKMAEVGRVRGEGGEFGGIHPSMWADVSPEDMILSRKRFVGETCGQALRNPVHIFSSSFQTDLTDCFLLRDGVQWYQQRVSTALIQYLQNLVIRHFSTLLHYVGQVTDVNMPFKYNSIACRGTTGRIDVNLSHTRHIGELGALHEKILAAFKGIEKLFMEAIKSEFQTWPTSEDHSVWRRITLGYIMSRGPHQHDQKYHNDYFSDLDTNIVTGFVPLVDITETNSGTEFKIPGSARGTVHSRARMGDVILMDNLTRHRGTRHIDASWRPLIYLSFCDKPCVGKKTHDTNWGNYPPLHSLKDPNLAPNFPPIEQDMPPECIAAAAAATASAPSVGSLDQLMGAAGQDGQSTTAQTCSSPGSVPLHGDDHAEKAAAMSDHSHTGVVGGGAPSLPVGMAAFGVGVGDMHAAAVASNQMVDEASSTAAAAAAAVAPAGASFVSGVSPVSSRATAGYLGGVSPTEAQGHHVAHTGGDVVGQDKARRQQEEQQQQKEDDQMAEGFIGAEPQAKAS</sequence>
<feature type="compositionally biased region" description="Polar residues" evidence="1">
    <location>
        <begin position="565"/>
        <end position="577"/>
    </location>
</feature>
<proteinExistence type="predicted"/>
<feature type="compositionally biased region" description="Polar residues" evidence="1">
    <location>
        <begin position="1107"/>
        <end position="1120"/>
    </location>
</feature>
<protein>
    <submittedName>
        <fullName evidence="2">Uncharacterized protein</fullName>
    </submittedName>
</protein>
<name>A0A0G4EXR3_VITBC</name>
<gene>
    <name evidence="2" type="ORF">Vbra_21038</name>
</gene>
<feature type="region of interest" description="Disordered" evidence="1">
    <location>
        <begin position="565"/>
        <end position="636"/>
    </location>
</feature>
<feature type="region of interest" description="Disordered" evidence="1">
    <location>
        <begin position="397"/>
        <end position="432"/>
    </location>
</feature>
<feature type="region of interest" description="Disordered" evidence="1">
    <location>
        <begin position="1216"/>
        <end position="1270"/>
    </location>
</feature>
<feature type="region of interest" description="Disordered" evidence="1">
    <location>
        <begin position="143"/>
        <end position="182"/>
    </location>
</feature>
<dbReference type="SUPFAM" id="SSF51197">
    <property type="entry name" value="Clavaminate synthase-like"/>
    <property type="match status" value="1"/>
</dbReference>
<feature type="compositionally biased region" description="Pro residues" evidence="1">
    <location>
        <begin position="295"/>
        <end position="313"/>
    </location>
</feature>
<feature type="compositionally biased region" description="Basic and acidic residues" evidence="1">
    <location>
        <begin position="170"/>
        <end position="182"/>
    </location>
</feature>
<dbReference type="AlphaFoldDB" id="A0A0G4EXR3"/>
<reference evidence="2 3" key="1">
    <citation type="submission" date="2014-11" db="EMBL/GenBank/DDBJ databases">
        <authorList>
            <person name="Zhu J."/>
            <person name="Qi W."/>
            <person name="Song R."/>
        </authorList>
    </citation>
    <scope>NUCLEOTIDE SEQUENCE [LARGE SCALE GENOMIC DNA]</scope>
</reference>
<evidence type="ECO:0000256" key="1">
    <source>
        <dbReference type="SAM" id="MobiDB-lite"/>
    </source>
</evidence>
<accession>A0A0G4EXR3</accession>
<dbReference type="Gene3D" id="2.60.120.620">
    <property type="entry name" value="q2cbj1_9rhob like domain"/>
    <property type="match status" value="1"/>
</dbReference>
<dbReference type="Proteomes" id="UP000041254">
    <property type="component" value="Unassembled WGS sequence"/>
</dbReference>
<feature type="region of interest" description="Disordered" evidence="1">
    <location>
        <begin position="1"/>
        <end position="46"/>
    </location>
</feature>
<dbReference type="InParanoid" id="A0A0G4EXR3"/>
<feature type="compositionally biased region" description="Basic and acidic residues" evidence="1">
    <location>
        <begin position="1236"/>
        <end position="1254"/>
    </location>
</feature>
<keyword evidence="3" id="KW-1185">Reference proteome</keyword>
<feature type="compositionally biased region" description="Basic residues" evidence="1">
    <location>
        <begin position="314"/>
        <end position="328"/>
    </location>
</feature>
<evidence type="ECO:0000313" key="3">
    <source>
        <dbReference type="Proteomes" id="UP000041254"/>
    </source>
</evidence>
<evidence type="ECO:0000313" key="2">
    <source>
        <dbReference type="EMBL" id="CEM03190.1"/>
    </source>
</evidence>
<dbReference type="EMBL" id="CDMY01000336">
    <property type="protein sequence ID" value="CEM03190.1"/>
    <property type="molecule type" value="Genomic_DNA"/>
</dbReference>
<feature type="compositionally biased region" description="Pro residues" evidence="1">
    <location>
        <begin position="409"/>
        <end position="422"/>
    </location>
</feature>
<feature type="compositionally biased region" description="Low complexity" evidence="1">
    <location>
        <begin position="722"/>
        <end position="734"/>
    </location>
</feature>
<feature type="region of interest" description="Disordered" evidence="1">
    <location>
        <begin position="651"/>
        <end position="757"/>
    </location>
</feature>
<dbReference type="PANTHER" id="PTHR48148:SF2">
    <property type="entry name" value="PA14 DOMAIN-CONTAINING PROTEIN"/>
    <property type="match status" value="1"/>
</dbReference>
<feature type="compositionally biased region" description="Gly residues" evidence="1">
    <location>
        <begin position="735"/>
        <end position="744"/>
    </location>
</feature>
<dbReference type="OrthoDB" id="348452at2759"/>
<dbReference type="VEuPathDB" id="CryptoDB:Vbra_21038"/>
<feature type="compositionally biased region" description="Basic residues" evidence="1">
    <location>
        <begin position="669"/>
        <end position="688"/>
    </location>
</feature>
<feature type="region of interest" description="Disordered" evidence="1">
    <location>
        <begin position="1098"/>
        <end position="1126"/>
    </location>
</feature>
<dbReference type="PANTHER" id="PTHR48148">
    <property type="entry name" value="KERATINOCYTE PROLINE-RICH PROTEIN"/>
    <property type="match status" value="1"/>
</dbReference>
<feature type="compositionally biased region" description="Basic and acidic residues" evidence="1">
    <location>
        <begin position="333"/>
        <end position="343"/>
    </location>
</feature>
<organism evidence="2 3">
    <name type="scientific">Vitrella brassicaformis (strain CCMP3155)</name>
    <dbReference type="NCBI Taxonomy" id="1169540"/>
    <lineage>
        <taxon>Eukaryota</taxon>
        <taxon>Sar</taxon>
        <taxon>Alveolata</taxon>
        <taxon>Colpodellida</taxon>
        <taxon>Vitrellaceae</taxon>
        <taxon>Vitrella</taxon>
    </lineage>
</organism>
<feature type="region of interest" description="Disordered" evidence="1">
    <location>
        <begin position="282"/>
        <end position="360"/>
    </location>
</feature>
<feature type="compositionally biased region" description="Low complexity" evidence="1">
    <location>
        <begin position="588"/>
        <end position="601"/>
    </location>
</feature>